<feature type="binding site" evidence="12">
    <location>
        <position position="291"/>
    </location>
    <ligand>
        <name>Zn(2+)</name>
        <dbReference type="ChEBI" id="CHEBI:29105"/>
        <label>1</label>
    </ligand>
</feature>
<feature type="domain" description="PHD-type" evidence="16">
    <location>
        <begin position="288"/>
        <end position="341"/>
    </location>
</feature>
<comment type="caution">
    <text evidence="17">The sequence shown here is derived from an EMBL/GenBank/DDBJ whole genome shotgun (WGS) entry which is preliminary data.</text>
</comment>
<keyword evidence="3" id="KW-0341">Growth regulation</keyword>
<keyword evidence="18" id="KW-1185">Reference proteome</keyword>
<feature type="region of interest" description="Disordered" evidence="15">
    <location>
        <begin position="174"/>
        <end position="216"/>
    </location>
</feature>
<dbReference type="InterPro" id="IPR024610">
    <property type="entry name" value="ING_N_histone-binding"/>
</dbReference>
<dbReference type="AlphaFoldDB" id="A0A1W0WT12"/>
<dbReference type="Gene3D" id="6.10.140.1740">
    <property type="match status" value="1"/>
</dbReference>
<evidence type="ECO:0000313" key="18">
    <source>
        <dbReference type="Proteomes" id="UP000192578"/>
    </source>
</evidence>
<feature type="binding site" evidence="12">
    <location>
        <position position="293"/>
    </location>
    <ligand>
        <name>Zn(2+)</name>
        <dbReference type="ChEBI" id="CHEBI:29105"/>
        <label>1</label>
    </ligand>
</feature>
<evidence type="ECO:0000256" key="3">
    <source>
        <dbReference type="ARBA" id="ARBA00022604"/>
    </source>
</evidence>
<keyword evidence="7 14" id="KW-0156">Chromatin regulator</keyword>
<evidence type="ECO:0000256" key="11">
    <source>
        <dbReference type="PIRSR" id="PIRSR628651-50"/>
    </source>
</evidence>
<keyword evidence="8" id="KW-0805">Transcription regulation</keyword>
<feature type="region of interest" description="Disordered" evidence="15">
    <location>
        <begin position="345"/>
        <end position="388"/>
    </location>
</feature>
<evidence type="ECO:0000256" key="15">
    <source>
        <dbReference type="SAM" id="MobiDB-lite"/>
    </source>
</evidence>
<evidence type="ECO:0000256" key="9">
    <source>
        <dbReference type="ARBA" id="ARBA00023163"/>
    </source>
</evidence>
<feature type="compositionally biased region" description="Basic and acidic residues" evidence="15">
    <location>
        <begin position="43"/>
        <end position="54"/>
    </location>
</feature>
<evidence type="ECO:0000256" key="7">
    <source>
        <dbReference type="ARBA" id="ARBA00022853"/>
    </source>
</evidence>
<dbReference type="InterPro" id="IPR019787">
    <property type="entry name" value="Znf_PHD-finger"/>
</dbReference>
<dbReference type="Proteomes" id="UP000192578">
    <property type="component" value="Unassembled WGS sequence"/>
</dbReference>
<keyword evidence="9" id="KW-0804">Transcription</keyword>
<feature type="site" description="Histone H3K4me3 binding" evidence="11">
    <location>
        <position position="305"/>
    </location>
</feature>
<dbReference type="InterPro" id="IPR011011">
    <property type="entry name" value="Znf_FYVE_PHD"/>
</dbReference>
<dbReference type="GO" id="GO:0005634">
    <property type="term" value="C:nucleus"/>
    <property type="evidence" value="ECO:0007669"/>
    <property type="project" value="UniProtKB-SubCell"/>
</dbReference>
<dbReference type="GO" id="GO:0008270">
    <property type="term" value="F:zinc ion binding"/>
    <property type="evidence" value="ECO:0007669"/>
    <property type="project" value="UniProtKB-KW"/>
</dbReference>
<sequence>MSLMYLEDYLELVSFLPQEFCDRLTKVRELDLEASNRRDNVERIKERISKDSPGKTRPTASGDAAASSAERAALMKEMATEYDLIVQLNLEKVRIVSGLEDLMLKYNRRLTTDTEKFKMELEADNPGITESLEARAELDMRNLRDNIPSKQTPPEVRVPSSRRIADMGLIVAMQKQKQQGGVSSNNKNALTTPDHSSQKRPNNNSSVNIQQGAGHGNNMLASLKASYEASVRVTPNNLSRDQSVDRNEAVSSAAVTSAFAQSERRKRQSHKKMDAYEDDDEAVDEDSKLYCICKQASFGFMIACDNPRCPVEWFHGSCVGVTQSSSDAATDKWFCPGCRAEQSRERERRLKNPRGDGGMFQLDKHYKLDQNQASSKMPLPGKKYRRPQ</sequence>
<proteinExistence type="inferred from homology"/>
<feature type="binding site" evidence="12">
    <location>
        <position position="304"/>
    </location>
    <ligand>
        <name>Zn(2+)</name>
        <dbReference type="ChEBI" id="CHEBI:29105"/>
        <label>2</label>
    </ligand>
</feature>
<dbReference type="SMART" id="SM00249">
    <property type="entry name" value="PHD"/>
    <property type="match status" value="1"/>
</dbReference>
<feature type="binding site" evidence="12">
    <location>
        <position position="309"/>
    </location>
    <ligand>
        <name>Zn(2+)</name>
        <dbReference type="ChEBI" id="CHEBI:29105"/>
        <label>2</label>
    </ligand>
</feature>
<evidence type="ECO:0000256" key="10">
    <source>
        <dbReference type="ARBA" id="ARBA00023242"/>
    </source>
</evidence>
<dbReference type="OrthoDB" id="5411773at2759"/>
<feature type="compositionally biased region" description="Basic and acidic residues" evidence="15">
    <location>
        <begin position="345"/>
        <end position="354"/>
    </location>
</feature>
<feature type="site" description="Histone H3K4me3 binding" evidence="11">
    <location>
        <position position="290"/>
    </location>
</feature>
<dbReference type="CDD" id="cd15505">
    <property type="entry name" value="PHD_ING"/>
    <property type="match status" value="1"/>
</dbReference>
<dbReference type="SMART" id="SM01408">
    <property type="entry name" value="ING"/>
    <property type="match status" value="1"/>
</dbReference>
<dbReference type="PROSITE" id="PS50016">
    <property type="entry name" value="ZF_PHD_2"/>
    <property type="match status" value="1"/>
</dbReference>
<dbReference type="Gene3D" id="3.30.40.10">
    <property type="entry name" value="Zinc/RING finger domain, C3HC4 (zinc finger)"/>
    <property type="match status" value="1"/>
</dbReference>
<evidence type="ECO:0000256" key="1">
    <source>
        <dbReference type="ARBA" id="ARBA00004123"/>
    </source>
</evidence>
<protein>
    <recommendedName>
        <fullName evidence="14">Inhibitor of growth protein</fullName>
    </recommendedName>
</protein>
<evidence type="ECO:0000256" key="12">
    <source>
        <dbReference type="PIRSR" id="PIRSR628651-51"/>
    </source>
</evidence>
<evidence type="ECO:0000256" key="13">
    <source>
        <dbReference type="PROSITE-ProRule" id="PRU00146"/>
    </source>
</evidence>
<dbReference type="GO" id="GO:0006325">
    <property type="term" value="P:chromatin organization"/>
    <property type="evidence" value="ECO:0007669"/>
    <property type="project" value="UniProtKB-KW"/>
</dbReference>
<evidence type="ECO:0000256" key="8">
    <source>
        <dbReference type="ARBA" id="ARBA00023015"/>
    </source>
</evidence>
<dbReference type="InterPro" id="IPR028651">
    <property type="entry name" value="ING_fam"/>
</dbReference>
<gene>
    <name evidence="17" type="ORF">BV898_07534</name>
</gene>
<dbReference type="EMBL" id="MTYJ01000050">
    <property type="protein sequence ID" value="OQV18331.1"/>
    <property type="molecule type" value="Genomic_DNA"/>
</dbReference>
<dbReference type="PANTHER" id="PTHR10333:SF103">
    <property type="entry name" value="INHIBITOR OF GROWTH PROTEIN 3"/>
    <property type="match status" value="1"/>
</dbReference>
<feature type="binding site" evidence="12">
    <location>
        <position position="315"/>
    </location>
    <ligand>
        <name>Zn(2+)</name>
        <dbReference type="ChEBI" id="CHEBI:29105"/>
        <label>1</label>
    </ligand>
</feature>
<name>A0A1W0WT12_HYPEX</name>
<feature type="region of interest" description="Disordered" evidence="15">
    <location>
        <begin position="141"/>
        <end position="162"/>
    </location>
</feature>
<keyword evidence="4 12" id="KW-0479">Metal-binding</keyword>
<organism evidence="17 18">
    <name type="scientific">Hypsibius exemplaris</name>
    <name type="common">Freshwater tardigrade</name>
    <dbReference type="NCBI Taxonomy" id="2072580"/>
    <lineage>
        <taxon>Eukaryota</taxon>
        <taxon>Metazoa</taxon>
        <taxon>Ecdysozoa</taxon>
        <taxon>Tardigrada</taxon>
        <taxon>Eutardigrada</taxon>
        <taxon>Parachela</taxon>
        <taxon>Hypsibioidea</taxon>
        <taxon>Hypsibiidae</taxon>
        <taxon>Hypsibius</taxon>
    </lineage>
</organism>
<comment type="function">
    <text evidence="14">Component of an histone acetyltransferase complex.</text>
</comment>
<feature type="region of interest" description="Disordered" evidence="15">
    <location>
        <begin position="238"/>
        <end position="279"/>
    </location>
</feature>
<feature type="region of interest" description="Disordered" evidence="15">
    <location>
        <begin position="43"/>
        <end position="68"/>
    </location>
</feature>
<comment type="domain">
    <text evidence="14">The PHD-type zinc finger mediates the binding to H3K4me3.</text>
</comment>
<feature type="compositionally biased region" description="Low complexity" evidence="15">
    <location>
        <begin position="249"/>
        <end position="261"/>
    </location>
</feature>
<evidence type="ECO:0000256" key="2">
    <source>
        <dbReference type="ARBA" id="ARBA00010210"/>
    </source>
</evidence>
<evidence type="ECO:0000259" key="16">
    <source>
        <dbReference type="PROSITE" id="PS50016"/>
    </source>
</evidence>
<feature type="site" description="Histone H3K4me3 binding" evidence="11">
    <location>
        <position position="301"/>
    </location>
</feature>
<evidence type="ECO:0000256" key="6">
    <source>
        <dbReference type="ARBA" id="ARBA00022833"/>
    </source>
</evidence>
<feature type="compositionally biased region" description="Polar residues" evidence="15">
    <location>
        <begin position="175"/>
        <end position="211"/>
    </location>
</feature>
<comment type="subunit">
    <text evidence="14">Component of an histone acetyltransferase complex. Interacts with H3K4me3 and to a lesser extent with H3K4me2.</text>
</comment>
<keyword evidence="5 13" id="KW-0863">Zinc-finger</keyword>
<keyword evidence="6 12" id="KW-0862">Zinc</keyword>
<feature type="binding site" evidence="12">
    <location>
        <position position="318"/>
    </location>
    <ligand>
        <name>Zn(2+)</name>
        <dbReference type="ChEBI" id="CHEBI:29105"/>
        <label>1</label>
    </ligand>
</feature>
<dbReference type="SUPFAM" id="SSF57903">
    <property type="entry name" value="FYVE/PHD zinc finger"/>
    <property type="match status" value="1"/>
</dbReference>
<evidence type="ECO:0000256" key="5">
    <source>
        <dbReference type="ARBA" id="ARBA00022771"/>
    </source>
</evidence>
<dbReference type="InterPro" id="IPR013083">
    <property type="entry name" value="Znf_RING/FYVE/PHD"/>
</dbReference>
<dbReference type="InterPro" id="IPR019786">
    <property type="entry name" value="Zinc_finger_PHD-type_CS"/>
</dbReference>
<feature type="binding site" evidence="12">
    <location>
        <position position="335"/>
    </location>
    <ligand>
        <name>Zn(2+)</name>
        <dbReference type="ChEBI" id="CHEBI:29105"/>
        <label>2</label>
    </ligand>
</feature>
<feature type="site" description="Histone H3K4me3 binding" evidence="11">
    <location>
        <position position="313"/>
    </location>
</feature>
<accession>A0A1W0WT12</accession>
<comment type="similarity">
    <text evidence="2 14">Belongs to the ING family.</text>
</comment>
<evidence type="ECO:0000256" key="4">
    <source>
        <dbReference type="ARBA" id="ARBA00022723"/>
    </source>
</evidence>
<evidence type="ECO:0000256" key="14">
    <source>
        <dbReference type="RuleBase" id="RU361213"/>
    </source>
</evidence>
<dbReference type="InterPro" id="IPR001965">
    <property type="entry name" value="Znf_PHD"/>
</dbReference>
<evidence type="ECO:0000313" key="17">
    <source>
        <dbReference type="EMBL" id="OQV18331.1"/>
    </source>
</evidence>
<feature type="binding site" evidence="12">
    <location>
        <position position="338"/>
    </location>
    <ligand>
        <name>Zn(2+)</name>
        <dbReference type="ChEBI" id="CHEBI:29105"/>
        <label>2</label>
    </ligand>
</feature>
<comment type="subcellular location">
    <subcellularLocation>
        <location evidence="1 14">Nucleus</location>
    </subcellularLocation>
</comment>
<dbReference type="PROSITE" id="PS01359">
    <property type="entry name" value="ZF_PHD_1"/>
    <property type="match status" value="1"/>
</dbReference>
<keyword evidence="10 14" id="KW-0539">Nucleus</keyword>
<dbReference type="PANTHER" id="PTHR10333">
    <property type="entry name" value="INHIBITOR OF GROWTH PROTEIN"/>
    <property type="match status" value="1"/>
</dbReference>
<reference evidence="18" key="1">
    <citation type="submission" date="2017-01" db="EMBL/GenBank/DDBJ databases">
        <title>Comparative genomics of anhydrobiosis in the tardigrade Hypsibius dujardini.</title>
        <authorList>
            <person name="Yoshida Y."/>
            <person name="Koutsovoulos G."/>
            <person name="Laetsch D."/>
            <person name="Stevens L."/>
            <person name="Kumar S."/>
            <person name="Horikawa D."/>
            <person name="Ishino K."/>
            <person name="Komine S."/>
            <person name="Tomita M."/>
            <person name="Blaxter M."/>
            <person name="Arakawa K."/>
        </authorList>
    </citation>
    <scope>NUCLEOTIDE SEQUENCE [LARGE SCALE GENOMIC DNA]</scope>
    <source>
        <strain evidence="18">Z151</strain>
    </source>
</reference>
<dbReference type="Pfam" id="PF00628">
    <property type="entry name" value="PHD"/>
    <property type="match status" value="1"/>
</dbReference>
<dbReference type="Pfam" id="PF12998">
    <property type="entry name" value="ING"/>
    <property type="match status" value="1"/>
</dbReference>